<dbReference type="GO" id="GO:0008270">
    <property type="term" value="F:zinc ion binding"/>
    <property type="evidence" value="ECO:0007669"/>
    <property type="project" value="UniProtKB-KW"/>
</dbReference>
<dbReference type="PANTHER" id="PTHR38133">
    <property type="entry name" value="SLR1429 PROTEIN"/>
    <property type="match status" value="1"/>
</dbReference>
<dbReference type="Proteomes" id="UP000017396">
    <property type="component" value="Chromosome"/>
</dbReference>
<evidence type="ECO:0000259" key="2">
    <source>
        <dbReference type="PROSITE" id="PS50966"/>
    </source>
</evidence>
<protein>
    <recommendedName>
        <fullName evidence="2">SWIM-type domain-containing protein</fullName>
    </recommendedName>
</protein>
<dbReference type="AlphaFoldDB" id="U5QM32"/>
<reference evidence="3 4" key="1">
    <citation type="journal article" date="2013" name="PLoS ONE">
        <title>Cultivation and Complete Genome Sequencing of Gloeobacter kilaueensis sp. nov., from a Lava Cave in Kilauea Caldera, Hawai'i.</title>
        <authorList>
            <person name="Saw J.H."/>
            <person name="Schatz M."/>
            <person name="Brown M.V."/>
            <person name="Kunkel D.D."/>
            <person name="Foster J.S."/>
            <person name="Shick H."/>
            <person name="Christensen S."/>
            <person name="Hou S."/>
            <person name="Wan X."/>
            <person name="Donachie S.P."/>
        </authorList>
    </citation>
    <scope>NUCLEOTIDE SEQUENCE [LARGE SCALE GENOMIC DNA]</scope>
    <source>
        <strain evidence="4">JS</strain>
    </source>
</reference>
<dbReference type="eggNOG" id="COG4279">
    <property type="taxonomic scope" value="Bacteria"/>
</dbReference>
<dbReference type="EMBL" id="CP003587">
    <property type="protein sequence ID" value="AGY60042.1"/>
    <property type="molecule type" value="Genomic_DNA"/>
</dbReference>
<keyword evidence="4" id="KW-1185">Reference proteome</keyword>
<accession>U5QM32</accession>
<evidence type="ECO:0000313" key="4">
    <source>
        <dbReference type="Proteomes" id="UP000017396"/>
    </source>
</evidence>
<dbReference type="OrthoDB" id="188274at2"/>
<keyword evidence="1" id="KW-0479">Metal-binding</keyword>
<organism evidence="3 4">
    <name type="scientific">Gloeobacter kilaueensis (strain ATCC BAA-2537 / CCAP 1431/1 / ULC 316 / JS1)</name>
    <dbReference type="NCBI Taxonomy" id="1183438"/>
    <lineage>
        <taxon>Bacteria</taxon>
        <taxon>Bacillati</taxon>
        <taxon>Cyanobacteriota</taxon>
        <taxon>Cyanophyceae</taxon>
        <taxon>Gloeobacterales</taxon>
        <taxon>Gloeobacteraceae</taxon>
        <taxon>Gloeobacter</taxon>
    </lineage>
</organism>
<evidence type="ECO:0000256" key="1">
    <source>
        <dbReference type="PROSITE-ProRule" id="PRU00325"/>
    </source>
</evidence>
<feature type="domain" description="SWIM-type" evidence="2">
    <location>
        <begin position="108"/>
        <end position="151"/>
    </location>
</feature>
<dbReference type="PROSITE" id="PS50966">
    <property type="entry name" value="ZF_SWIM"/>
    <property type="match status" value="1"/>
</dbReference>
<dbReference type="HOGENOM" id="CLU_053146_2_0_3"/>
<dbReference type="Pfam" id="PF04434">
    <property type="entry name" value="SWIM"/>
    <property type="match status" value="1"/>
</dbReference>
<name>U5QM32_GLOK1</name>
<dbReference type="KEGG" id="glj:GKIL_3796"/>
<proteinExistence type="predicted"/>
<dbReference type="PANTHER" id="PTHR38133:SF1">
    <property type="entry name" value="SLR1429 PROTEIN"/>
    <property type="match status" value="1"/>
</dbReference>
<keyword evidence="1" id="KW-0862">Zinc</keyword>
<gene>
    <name evidence="3" type="ORF">GKIL_3796</name>
</gene>
<dbReference type="InterPro" id="IPR007527">
    <property type="entry name" value="Znf_SWIM"/>
</dbReference>
<dbReference type="STRING" id="1183438.GKIL_3796"/>
<dbReference type="RefSeq" id="WP_023175361.1">
    <property type="nucleotide sequence ID" value="NC_022600.1"/>
</dbReference>
<sequence>MVQHSRTWWGKRFLDALRLFCDGARLSRGNAYSGPDRLLHFEIDGATIRATVRGNVNPYYGVYKEPRYQTTIALTNIPAPAWERIIRHLSTQASSVAQLLMNQMPDDIEASFKRSDERLLPVGSWDFQTSCSCPDWANPCKHVAGVCYRLAAELDANPFLLFELRGLSREALQAELLKSPLGRALASQLEATPLDPVAIDTYYTRPGTVPLPELIDLKRFWHGEKHLPPPQSPRPTAVAALLVKTQGDYPAFWHRDNSFIAVMEQLYERVRTKNRDRL</sequence>
<keyword evidence="1" id="KW-0863">Zinc-finger</keyword>
<evidence type="ECO:0000313" key="3">
    <source>
        <dbReference type="EMBL" id="AGY60042.1"/>
    </source>
</evidence>
<dbReference type="PATRIC" id="fig|1183438.3.peg.3730"/>